<evidence type="ECO:0000313" key="10">
    <source>
        <dbReference type="Proteomes" id="UP000694920"/>
    </source>
</evidence>
<accession>A0AAJ7RMW4</accession>
<evidence type="ECO:0000313" key="11">
    <source>
        <dbReference type="RefSeq" id="XP_024943871.1"/>
    </source>
</evidence>
<dbReference type="EC" id="2.7.7.7" evidence="2"/>
<dbReference type="KEGG" id="ccin:112494812"/>
<evidence type="ECO:0000259" key="9">
    <source>
        <dbReference type="Pfam" id="PF03175"/>
    </source>
</evidence>
<dbReference type="GeneID" id="112494812"/>
<evidence type="ECO:0000256" key="2">
    <source>
        <dbReference type="ARBA" id="ARBA00012417"/>
    </source>
</evidence>
<dbReference type="RefSeq" id="XP_024943871.1">
    <property type="nucleotide sequence ID" value="XM_025088103.1"/>
</dbReference>
<evidence type="ECO:0000256" key="1">
    <source>
        <dbReference type="ARBA" id="ARBA00005755"/>
    </source>
</evidence>
<evidence type="ECO:0000256" key="4">
    <source>
        <dbReference type="ARBA" id="ARBA00022695"/>
    </source>
</evidence>
<keyword evidence="6" id="KW-0239">DNA-directed DNA polymerase</keyword>
<proteinExistence type="inferred from homology"/>
<evidence type="ECO:0000256" key="8">
    <source>
        <dbReference type="ARBA" id="ARBA00049244"/>
    </source>
</evidence>
<keyword evidence="10" id="KW-1185">Reference proteome</keyword>
<evidence type="ECO:0000256" key="7">
    <source>
        <dbReference type="ARBA" id="ARBA00023125"/>
    </source>
</evidence>
<dbReference type="InterPro" id="IPR004868">
    <property type="entry name" value="DNA-dir_DNA_pol_B_mt/vir"/>
</dbReference>
<dbReference type="GO" id="GO:0000166">
    <property type="term" value="F:nucleotide binding"/>
    <property type="evidence" value="ECO:0007669"/>
    <property type="project" value="InterPro"/>
</dbReference>
<reference evidence="11" key="1">
    <citation type="submission" date="2025-08" db="UniProtKB">
        <authorList>
            <consortium name="RefSeq"/>
        </authorList>
    </citation>
    <scope>IDENTIFICATION</scope>
</reference>
<dbReference type="Proteomes" id="UP000694920">
    <property type="component" value="Unplaced"/>
</dbReference>
<dbReference type="AlphaFoldDB" id="A0AAJ7RMW4"/>
<feature type="domain" description="DNA-directed DNA polymerase family B mitochondria/virus" evidence="9">
    <location>
        <begin position="385"/>
        <end position="654"/>
    </location>
</feature>
<dbReference type="PANTHER" id="PTHR31511">
    <property type="entry name" value="PROTEIN CBG23764"/>
    <property type="match status" value="1"/>
</dbReference>
<keyword evidence="7" id="KW-0238">DNA-binding</keyword>
<comment type="similarity">
    <text evidence="1">Belongs to the DNA polymerase type-B family.</text>
</comment>
<dbReference type="InterPro" id="IPR043502">
    <property type="entry name" value="DNA/RNA_pol_sf"/>
</dbReference>
<evidence type="ECO:0000256" key="5">
    <source>
        <dbReference type="ARBA" id="ARBA00022705"/>
    </source>
</evidence>
<dbReference type="GO" id="GO:0003677">
    <property type="term" value="F:DNA binding"/>
    <property type="evidence" value="ECO:0007669"/>
    <property type="project" value="UniProtKB-KW"/>
</dbReference>
<protein>
    <recommendedName>
        <fullName evidence="2">DNA-directed DNA polymerase</fullName>
        <ecNumber evidence="2">2.7.7.7</ecNumber>
    </recommendedName>
</protein>
<keyword evidence="5" id="KW-0235">DNA replication</keyword>
<keyword evidence="4" id="KW-0548">Nucleotidyltransferase</keyword>
<dbReference type="GO" id="GO:0003887">
    <property type="term" value="F:DNA-directed DNA polymerase activity"/>
    <property type="evidence" value="ECO:0007669"/>
    <property type="project" value="UniProtKB-KW"/>
</dbReference>
<dbReference type="SUPFAM" id="SSF56672">
    <property type="entry name" value="DNA/RNA polymerases"/>
    <property type="match status" value="1"/>
</dbReference>
<gene>
    <name evidence="11" type="primary">LOC112494812</name>
</gene>
<dbReference type="PANTHER" id="PTHR31511:SF12">
    <property type="entry name" value="RHO TERMINATION FACTOR N-TERMINAL DOMAIN-CONTAINING PROTEIN"/>
    <property type="match status" value="1"/>
</dbReference>
<keyword evidence="3" id="KW-0808">Transferase</keyword>
<dbReference type="Pfam" id="PF03175">
    <property type="entry name" value="DNA_pol_B_2"/>
    <property type="match status" value="1"/>
</dbReference>
<evidence type="ECO:0000256" key="3">
    <source>
        <dbReference type="ARBA" id="ARBA00022679"/>
    </source>
</evidence>
<name>A0AAJ7RMW4_CEPCN</name>
<organism evidence="10 11">
    <name type="scientific">Cephus cinctus</name>
    <name type="common">Wheat stem sawfly</name>
    <dbReference type="NCBI Taxonomy" id="211228"/>
    <lineage>
        <taxon>Eukaryota</taxon>
        <taxon>Metazoa</taxon>
        <taxon>Ecdysozoa</taxon>
        <taxon>Arthropoda</taxon>
        <taxon>Hexapoda</taxon>
        <taxon>Insecta</taxon>
        <taxon>Pterygota</taxon>
        <taxon>Neoptera</taxon>
        <taxon>Endopterygota</taxon>
        <taxon>Hymenoptera</taxon>
        <taxon>Cephoidea</taxon>
        <taxon>Cephidae</taxon>
        <taxon>Cephus</taxon>
    </lineage>
</organism>
<evidence type="ECO:0000256" key="6">
    <source>
        <dbReference type="ARBA" id="ARBA00022932"/>
    </source>
</evidence>
<comment type="catalytic activity">
    <reaction evidence="8">
        <text>DNA(n) + a 2'-deoxyribonucleoside 5'-triphosphate = DNA(n+1) + diphosphate</text>
        <dbReference type="Rhea" id="RHEA:22508"/>
        <dbReference type="Rhea" id="RHEA-COMP:17339"/>
        <dbReference type="Rhea" id="RHEA-COMP:17340"/>
        <dbReference type="ChEBI" id="CHEBI:33019"/>
        <dbReference type="ChEBI" id="CHEBI:61560"/>
        <dbReference type="ChEBI" id="CHEBI:173112"/>
        <dbReference type="EC" id="2.7.7.7"/>
    </reaction>
</comment>
<dbReference type="GO" id="GO:0006260">
    <property type="term" value="P:DNA replication"/>
    <property type="evidence" value="ECO:0007669"/>
    <property type="project" value="UniProtKB-KW"/>
</dbReference>
<sequence length="668" mass="77381">MKGGELIEDLKFFNTKNEVILSSTEINEWFNVNVLEKLLTKIEDFQEKESGWSLLEIINLAVNINRYIPIHGGLSTFIELPKNVRNKKAVVNIINNDPYCFLWSVTAALHLAKQNVQKISSYPHFSSILKYEGINFPIGLKDIPKFEAINDLVINVYGIERDANKGGNEIVPLYLSQHRSNKSPIHLLMVESENDVENDDDDDNLNMEFLSKSGIYHFAWIRNLSRLLSSQISKHNGHIRLCDRCLCHFQTENSFEKHKLDCAIINKCRVILPNDEEKLLKFKNYKYQESVPFVIYADIECMLKPVVNASKASNTILYQNHVPHSIAYYLKCAFDESLSKFKSNRGNNCIEWFMDELQELARSLEIYHKRIVPMEPLSLEQTQQFNSAKICHICEKPFTLQDVKHHDHCHFTGKFMASSIEKLSSYLNDSEKIITHKHCDNAEKFKLLTRKGVFPYDYVDCWEKLEETQLPSKEIFFSQLNNEEISESDYAHACNVWCTFNIKTLGEYSDLYLKTDVLLLADIFENFRRNCFSTYKLDPLHYYTAPGLAFDAMLNCTGVEMELLDDVEMLLFVERGIRGGIAQCSNRYAKANNRYMGADFDPTKEESYLMYYDVNNLYGAAMSHFLPLNSFEWEQNIEQLDICKIPNNSTIGHILEVDLECPAELHEV</sequence>